<name>D7DXN7_NOSA0</name>
<evidence type="ECO:0000313" key="2">
    <source>
        <dbReference type="Proteomes" id="UP000001511"/>
    </source>
</evidence>
<dbReference type="KEGG" id="naz:Aazo_4628"/>
<evidence type="ECO:0000313" key="1">
    <source>
        <dbReference type="EMBL" id="ADI65863.1"/>
    </source>
</evidence>
<reference evidence="1 2" key="1">
    <citation type="journal article" date="2010" name="PLoS ONE">
        <title>Genome erosion in a nitrogen-fixing vertically transmitted endosymbiotic multicellular cyanobacterium.</title>
        <authorList>
            <person name="Ran L."/>
            <person name="Larsson J."/>
            <person name="Vigil-Stenman T."/>
            <person name="Nylander J.A."/>
            <person name="Ininbergs K."/>
            <person name="Zheng W.W."/>
            <person name="Lapidus A."/>
            <person name="Lowry S."/>
            <person name="Haselkorn R."/>
            <person name="Bergman B."/>
        </authorList>
    </citation>
    <scope>NUCLEOTIDE SEQUENCE [LARGE SCALE GENOMIC DNA]</scope>
    <source>
        <strain evidence="1 2">0708</strain>
    </source>
</reference>
<dbReference type="Pfam" id="PF08872">
    <property type="entry name" value="KGK"/>
    <property type="match status" value="1"/>
</dbReference>
<accession>D7DXN7</accession>
<organism evidence="1 2">
    <name type="scientific">Nostoc azollae (strain 0708)</name>
    <name type="common">Anabaena azollae (strain 0708)</name>
    <dbReference type="NCBI Taxonomy" id="551115"/>
    <lineage>
        <taxon>Bacteria</taxon>
        <taxon>Bacillati</taxon>
        <taxon>Cyanobacteriota</taxon>
        <taxon>Cyanophyceae</taxon>
        <taxon>Nostocales</taxon>
        <taxon>Nostocaceae</taxon>
        <taxon>Trichormus</taxon>
    </lineage>
</organism>
<dbReference type="EMBL" id="CP002059">
    <property type="protein sequence ID" value="ADI65863.1"/>
    <property type="molecule type" value="Genomic_DNA"/>
</dbReference>
<dbReference type="HOGENOM" id="CLU_2974887_0_0_3"/>
<protein>
    <submittedName>
        <fullName evidence="1">KGK family protein</fullName>
    </submittedName>
</protein>
<dbReference type="AlphaFoldDB" id="D7DXN7"/>
<dbReference type="Proteomes" id="UP000001511">
    <property type="component" value="Chromosome"/>
</dbReference>
<keyword evidence="2" id="KW-1185">Reference proteome</keyword>
<proteinExistence type="predicted"/>
<sequence length="58" mass="6618">MQEGYYALEFFQEGMDAAILTLGSKSWKKGKLKLSLCIKFYAVGEIEQTKETPEIKEP</sequence>
<gene>
    <name evidence="1" type="ordered locus">Aazo_4628</name>
</gene>
<dbReference type="InterPro" id="IPR014971">
    <property type="entry name" value="KGK"/>
</dbReference>